<dbReference type="Proteomes" id="UP000654075">
    <property type="component" value="Unassembled WGS sequence"/>
</dbReference>
<dbReference type="OrthoDB" id="423414at2759"/>
<dbReference type="AlphaFoldDB" id="A0A813HTX1"/>
<evidence type="ECO:0000313" key="4">
    <source>
        <dbReference type="Proteomes" id="UP000654075"/>
    </source>
</evidence>
<protein>
    <submittedName>
        <fullName evidence="2">Uncharacterized protein</fullName>
    </submittedName>
</protein>
<dbReference type="EMBL" id="CAJNNW010021692">
    <property type="protein sequence ID" value="CAE8668337.1"/>
    <property type="molecule type" value="Genomic_DNA"/>
</dbReference>
<organism evidence="2 4">
    <name type="scientific">Polarella glacialis</name>
    <name type="common">Dinoflagellate</name>
    <dbReference type="NCBI Taxonomy" id="89957"/>
    <lineage>
        <taxon>Eukaryota</taxon>
        <taxon>Sar</taxon>
        <taxon>Alveolata</taxon>
        <taxon>Dinophyceae</taxon>
        <taxon>Suessiales</taxon>
        <taxon>Suessiaceae</taxon>
        <taxon>Polarella</taxon>
    </lineage>
</organism>
<feature type="transmembrane region" description="Helical" evidence="1">
    <location>
        <begin position="180"/>
        <end position="202"/>
    </location>
</feature>
<keyword evidence="1" id="KW-0472">Membrane</keyword>
<name>A0A813HTX1_POLGL</name>
<dbReference type="Proteomes" id="UP000626109">
    <property type="component" value="Unassembled WGS sequence"/>
</dbReference>
<feature type="transmembrane region" description="Helical" evidence="1">
    <location>
        <begin position="151"/>
        <end position="168"/>
    </location>
</feature>
<feature type="transmembrane region" description="Helical" evidence="1">
    <location>
        <begin position="64"/>
        <end position="87"/>
    </location>
</feature>
<feature type="transmembrane region" description="Helical" evidence="1">
    <location>
        <begin position="99"/>
        <end position="119"/>
    </location>
</feature>
<keyword evidence="1" id="KW-1133">Transmembrane helix</keyword>
<feature type="transmembrane region" description="Helical" evidence="1">
    <location>
        <begin position="22"/>
        <end position="44"/>
    </location>
</feature>
<comment type="caution">
    <text evidence="2">The sequence shown here is derived from an EMBL/GenBank/DDBJ whole genome shotgun (WGS) entry which is preliminary data.</text>
</comment>
<reference evidence="2" key="1">
    <citation type="submission" date="2021-02" db="EMBL/GenBank/DDBJ databases">
        <authorList>
            <person name="Dougan E. K."/>
            <person name="Rhodes N."/>
            <person name="Thang M."/>
            <person name="Chan C."/>
        </authorList>
    </citation>
    <scope>NUCLEOTIDE SEQUENCE</scope>
</reference>
<dbReference type="EMBL" id="CAJNNV010032836">
    <property type="protein sequence ID" value="CAE8641173.1"/>
    <property type="molecule type" value="Genomic_DNA"/>
</dbReference>
<sequence length="239" mass="26508">MAPANIAELIGFKSQAAHHWDYHPLVGLSSLCFLPSASAFWAVWLCLLRTIEPPYPRQLLAQLLLYPVLGLLFTIVVFASPCADCFFIRRGHRSWYGRVDIRIASGSLIVCICSFALRASLPETAVLVSITFMAFIYSGASASFEQWVFRHSLWHVIAGAVTTYGAFRKMPAGDVIAGQVLPYFLVTLGIYAFLTSATLALFSQLSLDRQAELWRRGAEYADWRAVDPEPAEDKLIGGK</sequence>
<keyword evidence="1" id="KW-0812">Transmembrane</keyword>
<feature type="transmembrane region" description="Helical" evidence="1">
    <location>
        <begin position="125"/>
        <end position="144"/>
    </location>
</feature>
<proteinExistence type="predicted"/>
<evidence type="ECO:0000256" key="1">
    <source>
        <dbReference type="SAM" id="Phobius"/>
    </source>
</evidence>
<evidence type="ECO:0000313" key="3">
    <source>
        <dbReference type="EMBL" id="CAE8668337.1"/>
    </source>
</evidence>
<keyword evidence="4" id="KW-1185">Reference proteome</keyword>
<accession>A0A813HTX1</accession>
<evidence type="ECO:0000313" key="2">
    <source>
        <dbReference type="EMBL" id="CAE8641173.1"/>
    </source>
</evidence>
<gene>
    <name evidence="2" type="ORF">PGLA1383_LOCUS55893</name>
    <name evidence="3" type="ORF">PGLA2088_LOCUS16886</name>
</gene>